<evidence type="ECO:0000313" key="1">
    <source>
        <dbReference type="EMBL" id="RFU28680.1"/>
    </source>
</evidence>
<dbReference type="OMA" id="ISHDNDP"/>
<keyword evidence="2" id="KW-1185">Reference proteome</keyword>
<evidence type="ECO:0000313" key="2">
    <source>
        <dbReference type="Proteomes" id="UP000258309"/>
    </source>
</evidence>
<dbReference type="OrthoDB" id="5341143at2759"/>
<comment type="caution">
    <text evidence="1">The sequence shown here is derived from an EMBL/GenBank/DDBJ whole genome shotgun (WGS) entry which is preliminary data.</text>
</comment>
<dbReference type="AlphaFoldDB" id="A0A3E2H5L7"/>
<name>A0A3E2H5L7_SCYLI</name>
<accession>A0A3E2H5L7</accession>
<dbReference type="EMBL" id="NCSJ02000154">
    <property type="protein sequence ID" value="RFU28680.1"/>
    <property type="molecule type" value="Genomic_DNA"/>
</dbReference>
<reference evidence="1 2" key="1">
    <citation type="submission" date="2018-05" db="EMBL/GenBank/DDBJ databases">
        <title>Draft genome sequence of Scytalidium lignicola DSM 105466, a ubiquitous saprotrophic fungus.</title>
        <authorList>
            <person name="Buettner E."/>
            <person name="Gebauer A.M."/>
            <person name="Hofrichter M."/>
            <person name="Liers C."/>
            <person name="Kellner H."/>
        </authorList>
    </citation>
    <scope>NUCLEOTIDE SEQUENCE [LARGE SCALE GENOMIC DNA]</scope>
    <source>
        <strain evidence="1 2">DSM 105466</strain>
    </source>
</reference>
<gene>
    <name evidence="1" type="ORF">B7463_g7654</name>
</gene>
<proteinExistence type="predicted"/>
<feature type="non-terminal residue" evidence="1">
    <location>
        <position position="285"/>
    </location>
</feature>
<dbReference type="Proteomes" id="UP000258309">
    <property type="component" value="Unassembled WGS sequence"/>
</dbReference>
<sequence>MSATMTPASKEFSNLPVTPKLKIKPKVILTIKRPIRDEHKVQPTKTVPKPSKMVSTAGIFKKQRKQAATKKKSGQKSKFTQELDKEMELMGGVKDGMKNARTRIMLKMTHHLNEVHKNHMATHAQGKETDANFLNYIATTSTVLNAPLEKEQIESTVNRNGKLIKEVSEMGKLIENFKNKIEAEKTKLNMNWKKWDEVQRELAQLGAEVFGIGGSAITPNKDEEKGYRREMEVVNAEHSTKLAETTTEIKAIGVGAMNKMKTSEKELNVAAKKEQAKIIAAILEN</sequence>
<protein>
    <submittedName>
        <fullName evidence="1">Uncharacterized protein</fullName>
    </submittedName>
</protein>
<feature type="non-terminal residue" evidence="1">
    <location>
        <position position="1"/>
    </location>
</feature>
<organism evidence="1 2">
    <name type="scientific">Scytalidium lignicola</name>
    <name type="common">Hyphomycete</name>
    <dbReference type="NCBI Taxonomy" id="5539"/>
    <lineage>
        <taxon>Eukaryota</taxon>
        <taxon>Fungi</taxon>
        <taxon>Dikarya</taxon>
        <taxon>Ascomycota</taxon>
        <taxon>Pezizomycotina</taxon>
        <taxon>Leotiomycetes</taxon>
        <taxon>Leotiomycetes incertae sedis</taxon>
        <taxon>Scytalidium</taxon>
    </lineage>
</organism>